<feature type="region of interest" description="Disordered" evidence="1">
    <location>
        <begin position="1"/>
        <end position="68"/>
    </location>
</feature>
<proteinExistence type="predicted"/>
<evidence type="ECO:0000313" key="2">
    <source>
        <dbReference type="EMBL" id="TVU31955.1"/>
    </source>
</evidence>
<organism evidence="2 3">
    <name type="scientific">Eragrostis curvula</name>
    <name type="common">weeping love grass</name>
    <dbReference type="NCBI Taxonomy" id="38414"/>
    <lineage>
        <taxon>Eukaryota</taxon>
        <taxon>Viridiplantae</taxon>
        <taxon>Streptophyta</taxon>
        <taxon>Embryophyta</taxon>
        <taxon>Tracheophyta</taxon>
        <taxon>Spermatophyta</taxon>
        <taxon>Magnoliopsida</taxon>
        <taxon>Liliopsida</taxon>
        <taxon>Poales</taxon>
        <taxon>Poaceae</taxon>
        <taxon>PACMAD clade</taxon>
        <taxon>Chloridoideae</taxon>
        <taxon>Eragrostideae</taxon>
        <taxon>Eragrostidinae</taxon>
        <taxon>Eragrostis</taxon>
    </lineage>
</organism>
<protein>
    <submittedName>
        <fullName evidence="2">Uncharacterized protein</fullName>
    </submittedName>
</protein>
<feature type="compositionally biased region" description="Polar residues" evidence="1">
    <location>
        <begin position="55"/>
        <end position="68"/>
    </location>
</feature>
<evidence type="ECO:0000256" key="1">
    <source>
        <dbReference type="SAM" id="MobiDB-lite"/>
    </source>
</evidence>
<feature type="compositionally biased region" description="Low complexity" evidence="1">
    <location>
        <begin position="24"/>
        <end position="38"/>
    </location>
</feature>
<sequence length="96" mass="10343">MYLMEAQPAWQPREEQMRWNLGPRPSASARSWMSSAALRSDRPGSGSLSPYPARSNATMYTPSSSNSSCQSRAVVHSVTLACTDEKACVASTSLSA</sequence>
<comment type="caution">
    <text evidence="2">The sequence shown here is derived from an EMBL/GenBank/DDBJ whole genome shotgun (WGS) entry which is preliminary data.</text>
</comment>
<name>A0A5J9V7N6_9POAL</name>
<dbReference type="Gramene" id="TVU31955">
    <property type="protein sequence ID" value="TVU31955"/>
    <property type="gene ID" value="EJB05_23669"/>
</dbReference>
<reference evidence="2 3" key="1">
    <citation type="journal article" date="2019" name="Sci. Rep.">
        <title>A high-quality genome of Eragrostis curvula grass provides insights into Poaceae evolution and supports new strategies to enhance forage quality.</title>
        <authorList>
            <person name="Carballo J."/>
            <person name="Santos B.A.C.M."/>
            <person name="Zappacosta D."/>
            <person name="Garbus I."/>
            <person name="Selva J.P."/>
            <person name="Gallo C.A."/>
            <person name="Diaz A."/>
            <person name="Albertini E."/>
            <person name="Caccamo M."/>
            <person name="Echenique V."/>
        </authorList>
    </citation>
    <scope>NUCLEOTIDE SEQUENCE [LARGE SCALE GENOMIC DNA]</scope>
    <source>
        <strain evidence="3">cv. Victoria</strain>
        <tissue evidence="2">Leaf</tissue>
    </source>
</reference>
<keyword evidence="3" id="KW-1185">Reference proteome</keyword>
<evidence type="ECO:0000313" key="3">
    <source>
        <dbReference type="Proteomes" id="UP000324897"/>
    </source>
</evidence>
<feature type="non-terminal residue" evidence="2">
    <location>
        <position position="1"/>
    </location>
</feature>
<dbReference type="AlphaFoldDB" id="A0A5J9V7N6"/>
<gene>
    <name evidence="2" type="ORF">EJB05_23669</name>
</gene>
<dbReference type="Proteomes" id="UP000324897">
    <property type="component" value="Chromosome 1"/>
</dbReference>
<dbReference type="EMBL" id="RWGY01000011">
    <property type="protein sequence ID" value="TVU31955.1"/>
    <property type="molecule type" value="Genomic_DNA"/>
</dbReference>
<accession>A0A5J9V7N6</accession>